<comment type="caution">
    <text evidence="1">The sequence shown here is derived from an EMBL/GenBank/DDBJ whole genome shotgun (WGS) entry which is preliminary data.</text>
</comment>
<reference evidence="1" key="1">
    <citation type="submission" date="2023-03" db="EMBL/GenBank/DDBJ databases">
        <title>Massive genome expansion in bonnet fungi (Mycena s.s.) driven by repeated elements and novel gene families across ecological guilds.</title>
        <authorList>
            <consortium name="Lawrence Berkeley National Laboratory"/>
            <person name="Harder C.B."/>
            <person name="Miyauchi S."/>
            <person name="Viragh M."/>
            <person name="Kuo A."/>
            <person name="Thoen E."/>
            <person name="Andreopoulos B."/>
            <person name="Lu D."/>
            <person name="Skrede I."/>
            <person name="Drula E."/>
            <person name="Henrissat B."/>
            <person name="Morin E."/>
            <person name="Kohler A."/>
            <person name="Barry K."/>
            <person name="LaButti K."/>
            <person name="Morin E."/>
            <person name="Salamov A."/>
            <person name="Lipzen A."/>
            <person name="Mereny Z."/>
            <person name="Hegedus B."/>
            <person name="Baldrian P."/>
            <person name="Stursova M."/>
            <person name="Weitz H."/>
            <person name="Taylor A."/>
            <person name="Grigoriev I.V."/>
            <person name="Nagy L.G."/>
            <person name="Martin F."/>
            <person name="Kauserud H."/>
        </authorList>
    </citation>
    <scope>NUCLEOTIDE SEQUENCE</scope>
    <source>
        <strain evidence="1">CBHHK182m</strain>
    </source>
</reference>
<keyword evidence="2" id="KW-1185">Reference proteome</keyword>
<gene>
    <name evidence="1" type="ORF">B0H16DRAFT_1725898</name>
</gene>
<accession>A0AAD7IS97</accession>
<organism evidence="1 2">
    <name type="scientific">Mycena metata</name>
    <dbReference type="NCBI Taxonomy" id="1033252"/>
    <lineage>
        <taxon>Eukaryota</taxon>
        <taxon>Fungi</taxon>
        <taxon>Dikarya</taxon>
        <taxon>Basidiomycota</taxon>
        <taxon>Agaricomycotina</taxon>
        <taxon>Agaricomycetes</taxon>
        <taxon>Agaricomycetidae</taxon>
        <taxon>Agaricales</taxon>
        <taxon>Marasmiineae</taxon>
        <taxon>Mycenaceae</taxon>
        <taxon>Mycena</taxon>
    </lineage>
</organism>
<dbReference type="AlphaFoldDB" id="A0AAD7IS97"/>
<dbReference type="Proteomes" id="UP001215598">
    <property type="component" value="Unassembled WGS sequence"/>
</dbReference>
<evidence type="ECO:0000313" key="2">
    <source>
        <dbReference type="Proteomes" id="UP001215598"/>
    </source>
</evidence>
<proteinExistence type="predicted"/>
<dbReference type="EMBL" id="JARKIB010000075">
    <property type="protein sequence ID" value="KAJ7747865.1"/>
    <property type="molecule type" value="Genomic_DNA"/>
</dbReference>
<sequence>MKGLGGAMKIPPDFKGPLQPAELVKMQLEVIHAWTVEDSGAFVSQFGNKKWVSNSLKNLADLIAAIHTKLTEESA</sequence>
<evidence type="ECO:0000313" key="1">
    <source>
        <dbReference type="EMBL" id="KAJ7747865.1"/>
    </source>
</evidence>
<protein>
    <submittedName>
        <fullName evidence="1">Uncharacterized protein</fullName>
    </submittedName>
</protein>
<name>A0AAD7IS97_9AGAR</name>